<keyword evidence="3 6" id="KW-0812">Transmembrane</keyword>
<evidence type="ECO:0000313" key="8">
    <source>
        <dbReference type="Proteomes" id="UP000241346"/>
    </source>
</evidence>
<comment type="caution">
    <text evidence="7">The sequence shown here is derived from an EMBL/GenBank/DDBJ whole genome shotgun (WGS) entry which is preliminary data.</text>
</comment>
<proteinExistence type="predicted"/>
<dbReference type="AlphaFoldDB" id="A0A2T3NBI5"/>
<feature type="transmembrane region" description="Helical" evidence="6">
    <location>
        <begin position="165"/>
        <end position="185"/>
    </location>
</feature>
<dbReference type="PANTHER" id="PTHR30250:SF11">
    <property type="entry name" value="O-ANTIGEN TRANSPORTER-RELATED"/>
    <property type="match status" value="1"/>
</dbReference>
<dbReference type="InterPro" id="IPR002797">
    <property type="entry name" value="Polysacc_synth"/>
</dbReference>
<feature type="transmembrane region" description="Helical" evidence="6">
    <location>
        <begin position="42"/>
        <end position="60"/>
    </location>
</feature>
<feature type="transmembrane region" description="Helical" evidence="6">
    <location>
        <begin position="277"/>
        <end position="299"/>
    </location>
</feature>
<evidence type="ECO:0000256" key="5">
    <source>
        <dbReference type="ARBA" id="ARBA00023136"/>
    </source>
</evidence>
<evidence type="ECO:0000256" key="4">
    <source>
        <dbReference type="ARBA" id="ARBA00022989"/>
    </source>
</evidence>
<dbReference type="InterPro" id="IPR050833">
    <property type="entry name" value="Poly_Biosynth_Transport"/>
</dbReference>
<feature type="transmembrane region" description="Helical" evidence="6">
    <location>
        <begin position="368"/>
        <end position="388"/>
    </location>
</feature>
<protein>
    <recommendedName>
        <fullName evidence="9">Polysaccharide biosynthesis protein C-terminal domain-containing protein</fullName>
    </recommendedName>
</protein>
<feature type="transmembrane region" description="Helical" evidence="6">
    <location>
        <begin position="110"/>
        <end position="129"/>
    </location>
</feature>
<dbReference type="RefSeq" id="WP_107299362.1">
    <property type="nucleotide sequence ID" value="NZ_PYMB01000008.1"/>
</dbReference>
<dbReference type="Proteomes" id="UP000241346">
    <property type="component" value="Unassembled WGS sequence"/>
</dbReference>
<organism evidence="7 8">
    <name type="scientific">Photobacterium rosenbergii</name>
    <dbReference type="NCBI Taxonomy" id="294936"/>
    <lineage>
        <taxon>Bacteria</taxon>
        <taxon>Pseudomonadati</taxon>
        <taxon>Pseudomonadota</taxon>
        <taxon>Gammaproteobacteria</taxon>
        <taxon>Vibrionales</taxon>
        <taxon>Vibrionaceae</taxon>
        <taxon>Photobacterium</taxon>
    </lineage>
</organism>
<evidence type="ECO:0000256" key="6">
    <source>
        <dbReference type="SAM" id="Phobius"/>
    </source>
</evidence>
<name>A0A2T3NBI5_9GAMM</name>
<evidence type="ECO:0000256" key="3">
    <source>
        <dbReference type="ARBA" id="ARBA00022692"/>
    </source>
</evidence>
<dbReference type="Pfam" id="PF01943">
    <property type="entry name" value="Polysacc_synt"/>
    <property type="match status" value="1"/>
</dbReference>
<keyword evidence="5 6" id="KW-0472">Membrane</keyword>
<evidence type="ECO:0000256" key="1">
    <source>
        <dbReference type="ARBA" id="ARBA00004651"/>
    </source>
</evidence>
<sequence>MLKRILKNFFSLVGVQVVSAIFGIVTVPLLISKIGISEFGTFSVLLSIATIINICVDFGLNISGVRRLLILKKEEVKSFIVSVIIIRCVIFSCLASIFILYIGLSSGNYEYLYILLFSASSIFQINYFLKAFEKMWIITIITFLQRCFSFLLIYNSIDPALHDAIIYYCVPFFIMPLLSFMLLLFHFRDSKVTLDIVNIKSIFIDSFNMFIGVFGSTLYRNLSIPIFSLFLSSDIIGYYSAVEKVLKGIQGIVNSGAEALYPVLCRTKELSKFYNKISVFIGGTSFLVMATVGVGIYNFDYLFGLKLNEYSELIIFSLACAFSIGSMCFLIGVMYFFSKGKQKTFSLVTIKSGISSIVLALISGSLGFVKFMLVVPLIAELLILIMLMKARGINEK</sequence>
<feature type="transmembrane region" description="Helical" evidence="6">
    <location>
        <begin position="314"/>
        <end position="337"/>
    </location>
</feature>
<dbReference type="PANTHER" id="PTHR30250">
    <property type="entry name" value="PST FAMILY PREDICTED COLANIC ACID TRANSPORTER"/>
    <property type="match status" value="1"/>
</dbReference>
<reference evidence="7 8" key="1">
    <citation type="submission" date="2018-03" db="EMBL/GenBank/DDBJ databases">
        <title>Whole genome sequencing of Histamine producing bacteria.</title>
        <authorList>
            <person name="Butler K."/>
        </authorList>
    </citation>
    <scope>NUCLEOTIDE SEQUENCE [LARGE SCALE GENOMIC DNA]</scope>
    <source>
        <strain evidence="7 8">DSM 19138</strain>
    </source>
</reference>
<dbReference type="EMBL" id="PYMB01000008">
    <property type="protein sequence ID" value="PSW11195.1"/>
    <property type="molecule type" value="Genomic_DNA"/>
</dbReference>
<feature type="transmembrane region" description="Helical" evidence="6">
    <location>
        <begin position="12"/>
        <end position="36"/>
    </location>
</feature>
<comment type="subcellular location">
    <subcellularLocation>
        <location evidence="1">Cell membrane</location>
        <topology evidence="1">Multi-pass membrane protein</topology>
    </subcellularLocation>
</comment>
<dbReference type="GO" id="GO:0005886">
    <property type="term" value="C:plasma membrane"/>
    <property type="evidence" value="ECO:0007669"/>
    <property type="project" value="UniProtKB-SubCell"/>
</dbReference>
<evidence type="ECO:0000256" key="2">
    <source>
        <dbReference type="ARBA" id="ARBA00022475"/>
    </source>
</evidence>
<evidence type="ECO:0000313" key="7">
    <source>
        <dbReference type="EMBL" id="PSW11195.1"/>
    </source>
</evidence>
<feature type="transmembrane region" description="Helical" evidence="6">
    <location>
        <begin position="80"/>
        <end position="104"/>
    </location>
</feature>
<gene>
    <name evidence="7" type="ORF">C9J01_17215</name>
</gene>
<keyword evidence="4 6" id="KW-1133">Transmembrane helix</keyword>
<keyword evidence="2" id="KW-1003">Cell membrane</keyword>
<evidence type="ECO:0008006" key="9">
    <source>
        <dbReference type="Google" id="ProtNLM"/>
    </source>
</evidence>
<feature type="transmembrane region" description="Helical" evidence="6">
    <location>
        <begin position="136"/>
        <end position="153"/>
    </location>
</feature>
<dbReference type="OrthoDB" id="103403at2"/>
<accession>A0A2T3NBI5</accession>